<dbReference type="Gene3D" id="1.20.1560.10">
    <property type="entry name" value="ABC transporter type 1, transmembrane domain"/>
    <property type="match status" value="1"/>
</dbReference>
<dbReference type="Pfam" id="PF00005">
    <property type="entry name" value="ABC_tran"/>
    <property type="match status" value="1"/>
</dbReference>
<comment type="caution">
    <text evidence="10">The sequence shown here is derived from an EMBL/GenBank/DDBJ whole genome shotgun (WGS) entry which is preliminary data.</text>
</comment>
<name>A0ABU3IDD4_9ACTO</name>
<keyword evidence="11" id="KW-1185">Reference proteome</keyword>
<proteinExistence type="predicted"/>
<evidence type="ECO:0000256" key="3">
    <source>
        <dbReference type="ARBA" id="ARBA00022741"/>
    </source>
</evidence>
<evidence type="ECO:0000313" key="11">
    <source>
        <dbReference type="Proteomes" id="UP001247542"/>
    </source>
</evidence>
<dbReference type="GO" id="GO:0005524">
    <property type="term" value="F:ATP binding"/>
    <property type="evidence" value="ECO:0007669"/>
    <property type="project" value="UniProtKB-KW"/>
</dbReference>
<feature type="transmembrane region" description="Helical" evidence="7">
    <location>
        <begin position="286"/>
        <end position="309"/>
    </location>
</feature>
<dbReference type="CDD" id="cd03228">
    <property type="entry name" value="ABCC_MRP_Like"/>
    <property type="match status" value="1"/>
</dbReference>
<evidence type="ECO:0000259" key="9">
    <source>
        <dbReference type="PROSITE" id="PS50929"/>
    </source>
</evidence>
<gene>
    <name evidence="10" type="ORF">QS713_07890</name>
</gene>
<dbReference type="PANTHER" id="PTHR24221:SF590">
    <property type="entry name" value="COMPONENT LINKED WITH THE ASSEMBLY OF CYTOCHROME' TRANSPORT TRANSMEMBRANE ATP-BINDING PROTEIN ABC TRANSPORTER CYDD-RELATED"/>
    <property type="match status" value="1"/>
</dbReference>
<feature type="transmembrane region" description="Helical" evidence="7">
    <location>
        <begin position="142"/>
        <end position="164"/>
    </location>
</feature>
<feature type="transmembrane region" description="Helical" evidence="7">
    <location>
        <begin position="67"/>
        <end position="85"/>
    </location>
</feature>
<dbReference type="InterPro" id="IPR039421">
    <property type="entry name" value="Type_1_exporter"/>
</dbReference>
<dbReference type="SMART" id="SM00382">
    <property type="entry name" value="AAA"/>
    <property type="match status" value="1"/>
</dbReference>
<protein>
    <submittedName>
        <fullName evidence="10">ATP-binding cassette domain-containing protein</fullName>
    </submittedName>
</protein>
<evidence type="ECO:0000256" key="4">
    <source>
        <dbReference type="ARBA" id="ARBA00022840"/>
    </source>
</evidence>
<dbReference type="InterPro" id="IPR027417">
    <property type="entry name" value="P-loop_NTPase"/>
</dbReference>
<evidence type="ECO:0000256" key="5">
    <source>
        <dbReference type="ARBA" id="ARBA00022989"/>
    </source>
</evidence>
<keyword evidence="5 7" id="KW-1133">Transmembrane helix</keyword>
<feature type="domain" description="ABC transmembrane type-1" evidence="9">
    <location>
        <begin position="32"/>
        <end position="312"/>
    </location>
</feature>
<feature type="transmembrane region" description="Helical" evidence="7">
    <location>
        <begin position="32"/>
        <end position="55"/>
    </location>
</feature>
<keyword evidence="2 7" id="KW-0812">Transmembrane</keyword>
<dbReference type="InterPro" id="IPR003439">
    <property type="entry name" value="ABC_transporter-like_ATP-bd"/>
</dbReference>
<comment type="subcellular location">
    <subcellularLocation>
        <location evidence="1">Cell membrane</location>
        <topology evidence="1">Multi-pass membrane protein</topology>
    </subcellularLocation>
</comment>
<dbReference type="EMBL" id="JASXSX010000004">
    <property type="protein sequence ID" value="MDT3767976.1"/>
    <property type="molecule type" value="Genomic_DNA"/>
</dbReference>
<keyword evidence="4 10" id="KW-0067">ATP-binding</keyword>
<feature type="domain" description="ABC transporter" evidence="8">
    <location>
        <begin position="375"/>
        <end position="598"/>
    </location>
</feature>
<dbReference type="PROSITE" id="PS00211">
    <property type="entry name" value="ABC_TRANSPORTER_1"/>
    <property type="match status" value="1"/>
</dbReference>
<dbReference type="InterPro" id="IPR017871">
    <property type="entry name" value="ABC_transporter-like_CS"/>
</dbReference>
<dbReference type="PROSITE" id="PS50893">
    <property type="entry name" value="ABC_TRANSPORTER_2"/>
    <property type="match status" value="1"/>
</dbReference>
<sequence length="602" mass="63983">MGVISMVKAQNRAAKQSKKLLITQRARRANRLVIALTWVSTAATCVVLVCVGKGVDALHGGTAVTGLTWGLASLSVACIGAANICKQIVLHRSQTIEEARVQARIQTATFAHAHGGRDQQAGRVVSLATQSAEKLMAYRQGFLPEIIASFTAPVFVLVAMGVAVSPLSGIVMAVFVPLVPLAVVGFEKFFSKTSHRSRRARGTLAAEYLDAIAGLVTLRLLGAAERVAKYLNRVGETNRRSTMRLLRGNQVLIFAVDIAFSLSIVTMATMLAAVQLTHGTISLGQGVTMLGLAMLLLEPIDHVGAFFYIGMAGMAAQRAIGRYLYDRQNLHERQAADKATSDKNAEDDRDANMVRGAGRFHNPGDSSADAADPAVVLDHVSYTYPGRDSGVSDVNVTIETGQRVAFVGPSGGGKTTVLRLIANEVTPQSGRVAVQHATASASGANSGIRAAYVDQVTWLFTGTIGYNLKLANPQATTNQMLHALETVGLTGELAARTEADTVLDIRLGEGGLGLSSGQAQRLSLARAIVSECPLILLDEPTSQVDLESERKLLEAIQALTGEHTIIMATHRPQTLEIMDCVYQVENGRVEKTRVAASRGAGK</sequence>
<organism evidence="10 11">
    <name type="scientific">Gleimia hominis</name>
    <dbReference type="NCBI Taxonomy" id="595468"/>
    <lineage>
        <taxon>Bacteria</taxon>
        <taxon>Bacillati</taxon>
        <taxon>Actinomycetota</taxon>
        <taxon>Actinomycetes</taxon>
        <taxon>Actinomycetales</taxon>
        <taxon>Actinomycetaceae</taxon>
        <taxon>Gleimia</taxon>
    </lineage>
</organism>
<dbReference type="InterPro" id="IPR011527">
    <property type="entry name" value="ABC1_TM_dom"/>
</dbReference>
<evidence type="ECO:0000259" key="8">
    <source>
        <dbReference type="PROSITE" id="PS50893"/>
    </source>
</evidence>
<evidence type="ECO:0000256" key="1">
    <source>
        <dbReference type="ARBA" id="ARBA00004651"/>
    </source>
</evidence>
<dbReference type="RefSeq" id="WP_313274231.1">
    <property type="nucleotide sequence ID" value="NZ_JASXSX010000004.1"/>
</dbReference>
<evidence type="ECO:0000313" key="10">
    <source>
        <dbReference type="EMBL" id="MDT3767976.1"/>
    </source>
</evidence>
<feature type="transmembrane region" description="Helical" evidence="7">
    <location>
        <begin position="251"/>
        <end position="274"/>
    </location>
</feature>
<accession>A0ABU3IDD4</accession>
<dbReference type="Pfam" id="PF00664">
    <property type="entry name" value="ABC_membrane"/>
    <property type="match status" value="1"/>
</dbReference>
<dbReference type="InterPro" id="IPR036640">
    <property type="entry name" value="ABC1_TM_sf"/>
</dbReference>
<dbReference type="Proteomes" id="UP001247542">
    <property type="component" value="Unassembled WGS sequence"/>
</dbReference>
<dbReference type="InterPro" id="IPR003593">
    <property type="entry name" value="AAA+_ATPase"/>
</dbReference>
<evidence type="ECO:0000256" key="7">
    <source>
        <dbReference type="SAM" id="Phobius"/>
    </source>
</evidence>
<dbReference type="SUPFAM" id="SSF90123">
    <property type="entry name" value="ABC transporter transmembrane region"/>
    <property type="match status" value="1"/>
</dbReference>
<dbReference type="Gene3D" id="3.40.50.300">
    <property type="entry name" value="P-loop containing nucleotide triphosphate hydrolases"/>
    <property type="match status" value="1"/>
</dbReference>
<keyword evidence="3" id="KW-0547">Nucleotide-binding</keyword>
<evidence type="ECO:0000256" key="2">
    <source>
        <dbReference type="ARBA" id="ARBA00022692"/>
    </source>
</evidence>
<keyword evidence="6 7" id="KW-0472">Membrane</keyword>
<dbReference type="PROSITE" id="PS50929">
    <property type="entry name" value="ABC_TM1F"/>
    <property type="match status" value="1"/>
</dbReference>
<dbReference type="PANTHER" id="PTHR24221">
    <property type="entry name" value="ATP-BINDING CASSETTE SUB-FAMILY B"/>
    <property type="match status" value="1"/>
</dbReference>
<dbReference type="SUPFAM" id="SSF52540">
    <property type="entry name" value="P-loop containing nucleoside triphosphate hydrolases"/>
    <property type="match status" value="1"/>
</dbReference>
<evidence type="ECO:0000256" key="6">
    <source>
        <dbReference type="ARBA" id="ARBA00023136"/>
    </source>
</evidence>
<reference evidence="10 11" key="1">
    <citation type="submission" date="2023-06" db="EMBL/GenBank/DDBJ databases">
        <title>Draft genome sequence of Gleimia hominis type strain CCUG 57540T.</title>
        <authorList>
            <person name="Salva-Serra F."/>
            <person name="Cardew S."/>
            <person name="Jensie Markopoulos S."/>
            <person name="Ohlen M."/>
            <person name="Inganas E."/>
            <person name="Svensson-Stadler L."/>
            <person name="Moore E.R.B."/>
        </authorList>
    </citation>
    <scope>NUCLEOTIDE SEQUENCE [LARGE SCALE GENOMIC DNA]</scope>
    <source>
        <strain evidence="10 11">CCUG 57540</strain>
    </source>
</reference>
<feature type="transmembrane region" description="Helical" evidence="7">
    <location>
        <begin position="170"/>
        <end position="190"/>
    </location>
</feature>